<dbReference type="InterPro" id="IPR000184">
    <property type="entry name" value="Bac_surfAg_D15"/>
</dbReference>
<evidence type="ECO:0000256" key="4">
    <source>
        <dbReference type="ARBA" id="ARBA00023136"/>
    </source>
</evidence>
<dbReference type="PANTHER" id="PTHR12815:SF18">
    <property type="entry name" value="SORTING AND ASSEMBLY MACHINERY COMPONENT 50 HOMOLOG"/>
    <property type="match status" value="1"/>
</dbReference>
<comment type="caution">
    <text evidence="7">The sequence shown here is derived from an EMBL/GenBank/DDBJ whole genome shotgun (WGS) entry which is preliminary data.</text>
</comment>
<comment type="subcellular location">
    <subcellularLocation>
        <location evidence="1">Membrane</location>
    </subcellularLocation>
</comment>
<keyword evidence="8" id="KW-1185">Reference proteome</keyword>
<protein>
    <submittedName>
        <fullName evidence="7">BamA/TamA family outer membrane protein</fullName>
    </submittedName>
</protein>
<proteinExistence type="predicted"/>
<dbReference type="EMBL" id="WWNE01000006">
    <property type="protein sequence ID" value="NBG65816.1"/>
    <property type="molecule type" value="Genomic_DNA"/>
</dbReference>
<evidence type="ECO:0000313" key="8">
    <source>
        <dbReference type="Proteomes" id="UP000470771"/>
    </source>
</evidence>
<keyword evidence="4" id="KW-0472">Membrane</keyword>
<evidence type="ECO:0000256" key="5">
    <source>
        <dbReference type="SAM" id="SignalP"/>
    </source>
</evidence>
<sequence>MKKFSFLSYSLLLCLGVFSQDNKSDQTPDSTKRFHFTPLPVVYYTPETRWAFGAVGFFSFRFKGQSPTARNSQFQLGGAYTQEKQSLFYLPFQLYWKNDQYFSFGEIGYYDYTYNFWGVGSSTNSTSEENYEVNYSRVRLNYTKLVRKNVYAGIRYWFDNYDVGDVETNGILDQGQVRGANGGIVSSLGGIVIYDTRDNYNFPSKGTYLELVLTQNGKYFGSPFEFTKISIDYVKYISIFKDQVLAMNTYAVNMYGKPPFNEMALLGGRRKMRGYYEGRFRDKNLLVFQGEYRVPLFWRIGAVAFGGIAAVANEFSEFRLESIKPSYGGGIRFALDEDDKINIRLDMGFGQNTNGFYLTIGEAF</sequence>
<evidence type="ECO:0000256" key="2">
    <source>
        <dbReference type="ARBA" id="ARBA00022452"/>
    </source>
</evidence>
<keyword evidence="3" id="KW-0812">Transmembrane</keyword>
<feature type="chain" id="PRO_5026699322" evidence="5">
    <location>
        <begin position="20"/>
        <end position="364"/>
    </location>
</feature>
<feature type="signal peptide" evidence="5">
    <location>
        <begin position="1"/>
        <end position="19"/>
    </location>
</feature>
<name>A0A6N9NGN6_9FLAO</name>
<dbReference type="Gene3D" id="2.40.160.50">
    <property type="entry name" value="membrane protein fhac: a member of the omp85/tpsb transporter family"/>
    <property type="match status" value="1"/>
</dbReference>
<dbReference type="AlphaFoldDB" id="A0A6N9NGN6"/>
<accession>A0A6N9NGN6</accession>
<evidence type="ECO:0000256" key="1">
    <source>
        <dbReference type="ARBA" id="ARBA00004370"/>
    </source>
</evidence>
<dbReference type="Pfam" id="PF01103">
    <property type="entry name" value="Omp85"/>
    <property type="match status" value="1"/>
</dbReference>
<gene>
    <name evidence="7" type="ORF">GQN54_06775</name>
</gene>
<dbReference type="RefSeq" id="WP_160632776.1">
    <property type="nucleotide sequence ID" value="NZ_WWNE01000006.1"/>
</dbReference>
<keyword evidence="2" id="KW-1134">Transmembrane beta strand</keyword>
<evidence type="ECO:0000313" key="7">
    <source>
        <dbReference type="EMBL" id="NBG65816.1"/>
    </source>
</evidence>
<feature type="domain" description="Bacterial surface antigen (D15)" evidence="6">
    <location>
        <begin position="77"/>
        <end position="364"/>
    </location>
</feature>
<organism evidence="7 8">
    <name type="scientific">Acidiluteibacter ferrifornacis</name>
    <dbReference type="NCBI Taxonomy" id="2692424"/>
    <lineage>
        <taxon>Bacteria</taxon>
        <taxon>Pseudomonadati</taxon>
        <taxon>Bacteroidota</taxon>
        <taxon>Flavobacteriia</taxon>
        <taxon>Flavobacteriales</taxon>
        <taxon>Cryomorphaceae</taxon>
        <taxon>Acidiluteibacter</taxon>
    </lineage>
</organism>
<evidence type="ECO:0000256" key="3">
    <source>
        <dbReference type="ARBA" id="ARBA00022692"/>
    </source>
</evidence>
<dbReference type="GO" id="GO:0019867">
    <property type="term" value="C:outer membrane"/>
    <property type="evidence" value="ECO:0007669"/>
    <property type="project" value="InterPro"/>
</dbReference>
<dbReference type="PANTHER" id="PTHR12815">
    <property type="entry name" value="SORTING AND ASSEMBLY MACHINERY SAMM50 PROTEIN FAMILY MEMBER"/>
    <property type="match status" value="1"/>
</dbReference>
<keyword evidence="5" id="KW-0732">Signal</keyword>
<reference evidence="7 8" key="1">
    <citation type="submission" date="2019-12" db="EMBL/GenBank/DDBJ databases">
        <authorList>
            <person name="Zhao J."/>
        </authorList>
    </citation>
    <scope>NUCLEOTIDE SEQUENCE [LARGE SCALE GENOMIC DNA]</scope>
    <source>
        <strain evidence="7 8">S-15</strain>
    </source>
</reference>
<dbReference type="Proteomes" id="UP000470771">
    <property type="component" value="Unassembled WGS sequence"/>
</dbReference>
<evidence type="ECO:0000259" key="6">
    <source>
        <dbReference type="Pfam" id="PF01103"/>
    </source>
</evidence>
<dbReference type="InterPro" id="IPR039910">
    <property type="entry name" value="D15-like"/>
</dbReference>